<name>A0A9P4MVT7_9PLEO</name>
<accession>A0A9P4MVT7</accession>
<reference evidence="1" key="1">
    <citation type="journal article" date="2020" name="Stud. Mycol.">
        <title>101 Dothideomycetes genomes: a test case for predicting lifestyles and emergence of pathogens.</title>
        <authorList>
            <person name="Haridas S."/>
            <person name="Albert R."/>
            <person name="Binder M."/>
            <person name="Bloem J."/>
            <person name="Labutti K."/>
            <person name="Salamov A."/>
            <person name="Andreopoulos B."/>
            <person name="Baker S."/>
            <person name="Barry K."/>
            <person name="Bills G."/>
            <person name="Bluhm B."/>
            <person name="Cannon C."/>
            <person name="Castanera R."/>
            <person name="Culley D."/>
            <person name="Daum C."/>
            <person name="Ezra D."/>
            <person name="Gonzalez J."/>
            <person name="Henrissat B."/>
            <person name="Kuo A."/>
            <person name="Liang C."/>
            <person name="Lipzen A."/>
            <person name="Lutzoni F."/>
            <person name="Magnuson J."/>
            <person name="Mondo S."/>
            <person name="Nolan M."/>
            <person name="Ohm R."/>
            <person name="Pangilinan J."/>
            <person name="Park H.-J."/>
            <person name="Ramirez L."/>
            <person name="Alfaro M."/>
            <person name="Sun H."/>
            <person name="Tritt A."/>
            <person name="Yoshinaga Y."/>
            <person name="Zwiers L.-H."/>
            <person name="Turgeon B."/>
            <person name="Goodwin S."/>
            <person name="Spatafora J."/>
            <person name="Crous P."/>
            <person name="Grigoriev I."/>
        </authorList>
    </citation>
    <scope>NUCLEOTIDE SEQUENCE</scope>
    <source>
        <strain evidence="1">ATCC 74209</strain>
    </source>
</reference>
<evidence type="ECO:0000313" key="2">
    <source>
        <dbReference type="Proteomes" id="UP000799536"/>
    </source>
</evidence>
<proteinExistence type="predicted"/>
<comment type="caution">
    <text evidence="1">The sequence shown here is derived from an EMBL/GenBank/DDBJ whole genome shotgun (WGS) entry which is preliminary data.</text>
</comment>
<sequence length="130" mass="13598">MGDSHEEEGGGSHKDITSGITCQSNFLTTLFSNSRSISSLIFGPATTGLSSAFTSASATICFSASPPSAFPFLSAAICFSISPSFTAESTFTDAVTDASSFLLNSRMSLLLLFRSGQAQRYGSHRDTGTQ</sequence>
<evidence type="ECO:0000313" key="1">
    <source>
        <dbReference type="EMBL" id="KAF2205041.1"/>
    </source>
</evidence>
<gene>
    <name evidence="1" type="ORF">GQ43DRAFT_75367</name>
</gene>
<dbReference type="Proteomes" id="UP000799536">
    <property type="component" value="Unassembled WGS sequence"/>
</dbReference>
<protein>
    <submittedName>
        <fullName evidence="1">Uncharacterized protein</fullName>
    </submittedName>
</protein>
<organism evidence="1 2">
    <name type="scientific">Delitschia confertaspora ATCC 74209</name>
    <dbReference type="NCBI Taxonomy" id="1513339"/>
    <lineage>
        <taxon>Eukaryota</taxon>
        <taxon>Fungi</taxon>
        <taxon>Dikarya</taxon>
        <taxon>Ascomycota</taxon>
        <taxon>Pezizomycotina</taxon>
        <taxon>Dothideomycetes</taxon>
        <taxon>Pleosporomycetidae</taxon>
        <taxon>Pleosporales</taxon>
        <taxon>Delitschiaceae</taxon>
        <taxon>Delitschia</taxon>
    </lineage>
</organism>
<keyword evidence="2" id="KW-1185">Reference proteome</keyword>
<dbReference type="AlphaFoldDB" id="A0A9P4MVT7"/>
<dbReference type="EMBL" id="ML993863">
    <property type="protein sequence ID" value="KAF2205041.1"/>
    <property type="molecule type" value="Genomic_DNA"/>
</dbReference>